<comment type="cofactor">
    <cofactor evidence="12">
        <name>[4Fe-4S] cluster</name>
        <dbReference type="ChEBI" id="CHEBI:49883"/>
    </cofactor>
    <text evidence="12">Binds 1 [4Fe-4S] cluster per subunit. Following nitrosylation of the [4Fe-4S] cluster binds 1 [4Fe-8(NO)] cluster per subunit.</text>
</comment>
<name>A0ABN2W1U2_9ACTN</name>
<feature type="domain" description="4Fe-4S Wbl-type" evidence="13">
    <location>
        <begin position="22"/>
        <end position="86"/>
    </location>
</feature>
<dbReference type="Proteomes" id="UP001501480">
    <property type="component" value="Unassembled WGS sequence"/>
</dbReference>
<accession>A0ABN2W1U2</accession>
<evidence type="ECO:0000256" key="2">
    <source>
        <dbReference type="ARBA" id="ARBA00006597"/>
    </source>
</evidence>
<comment type="function">
    <text evidence="12">Acts as a transcriptional regulator. Probably redox-responsive. The apo- but not holo-form probably binds DNA.</text>
</comment>
<comment type="caution">
    <text evidence="14">The sequence shown here is derived from an EMBL/GenBank/DDBJ whole genome shotgun (WGS) entry which is preliminary data.</text>
</comment>
<dbReference type="Pfam" id="PF02467">
    <property type="entry name" value="Whib"/>
    <property type="match status" value="1"/>
</dbReference>
<dbReference type="PANTHER" id="PTHR38839">
    <property type="entry name" value="TRANSCRIPTIONAL REGULATOR WHID-RELATED"/>
    <property type="match status" value="1"/>
</dbReference>
<evidence type="ECO:0000256" key="3">
    <source>
        <dbReference type="ARBA" id="ARBA00022485"/>
    </source>
</evidence>
<feature type="binding site" evidence="12">
    <location>
        <position position="56"/>
    </location>
    <ligand>
        <name>[4Fe-4S] cluster</name>
        <dbReference type="ChEBI" id="CHEBI:49883"/>
    </ligand>
</feature>
<dbReference type="InterPro" id="IPR003482">
    <property type="entry name" value="Whib"/>
</dbReference>
<comment type="subcellular location">
    <subcellularLocation>
        <location evidence="1 12">Cytoplasm</location>
    </subcellularLocation>
</comment>
<evidence type="ECO:0000256" key="9">
    <source>
        <dbReference type="ARBA" id="ARBA00023125"/>
    </source>
</evidence>
<evidence type="ECO:0000256" key="8">
    <source>
        <dbReference type="ARBA" id="ARBA00023015"/>
    </source>
</evidence>
<keyword evidence="11 12" id="KW-0804">Transcription</keyword>
<feature type="binding site" evidence="12">
    <location>
        <position position="23"/>
    </location>
    <ligand>
        <name>[4Fe-4S] cluster</name>
        <dbReference type="ChEBI" id="CHEBI:49883"/>
    </ligand>
</feature>
<dbReference type="RefSeq" id="WP_344327188.1">
    <property type="nucleotide sequence ID" value="NZ_BAAAPY010000005.1"/>
</dbReference>
<evidence type="ECO:0000256" key="11">
    <source>
        <dbReference type="ARBA" id="ARBA00023163"/>
    </source>
</evidence>
<protein>
    <recommendedName>
        <fullName evidence="12">Transcriptional regulator WhiB</fullName>
    </recommendedName>
</protein>
<evidence type="ECO:0000256" key="7">
    <source>
        <dbReference type="ARBA" id="ARBA00023014"/>
    </source>
</evidence>
<evidence type="ECO:0000256" key="1">
    <source>
        <dbReference type="ARBA" id="ARBA00004496"/>
    </source>
</evidence>
<keyword evidence="7 12" id="KW-0411">Iron-sulfur</keyword>
<feature type="binding site" evidence="12">
    <location>
        <position position="62"/>
    </location>
    <ligand>
        <name>[4Fe-4S] cluster</name>
        <dbReference type="ChEBI" id="CHEBI:49883"/>
    </ligand>
</feature>
<keyword evidence="9 12" id="KW-0238">DNA-binding</keyword>
<dbReference type="InterPro" id="IPR034768">
    <property type="entry name" value="4FE4S_WBL"/>
</dbReference>
<dbReference type="PROSITE" id="PS51674">
    <property type="entry name" value="4FE4S_WBL"/>
    <property type="match status" value="1"/>
</dbReference>
<comment type="similarity">
    <text evidence="2 12">Belongs to the WhiB family.</text>
</comment>
<sequence>MANLTNLPMPLQESYDWQYEGACRGTDSAQFFSPDAERGSRRRFRESQAKLLCATCPVLEKCRDHALSAREPYGVWGGMTEQERAEVLARPTLAG</sequence>
<evidence type="ECO:0000256" key="10">
    <source>
        <dbReference type="ARBA" id="ARBA00023157"/>
    </source>
</evidence>
<proteinExistence type="inferred from homology"/>
<evidence type="ECO:0000256" key="6">
    <source>
        <dbReference type="ARBA" id="ARBA00023004"/>
    </source>
</evidence>
<evidence type="ECO:0000313" key="14">
    <source>
        <dbReference type="EMBL" id="GAA2078575.1"/>
    </source>
</evidence>
<feature type="binding site" evidence="12">
    <location>
        <position position="53"/>
    </location>
    <ligand>
        <name>[4Fe-4S] cluster</name>
        <dbReference type="ChEBI" id="CHEBI:49883"/>
    </ligand>
</feature>
<keyword evidence="15" id="KW-1185">Reference proteome</keyword>
<evidence type="ECO:0000256" key="4">
    <source>
        <dbReference type="ARBA" id="ARBA00022490"/>
    </source>
</evidence>
<evidence type="ECO:0000313" key="15">
    <source>
        <dbReference type="Proteomes" id="UP001501480"/>
    </source>
</evidence>
<comment type="PTM">
    <text evidence="12">Upon Fe-S cluster removal intramolecular disulfide bonds are formed.</text>
</comment>
<keyword evidence="8 12" id="KW-0805">Transcription regulation</keyword>
<keyword evidence="10 12" id="KW-1015">Disulfide bond</keyword>
<evidence type="ECO:0000256" key="5">
    <source>
        <dbReference type="ARBA" id="ARBA00022723"/>
    </source>
</evidence>
<dbReference type="HAMAP" id="MF_01479">
    <property type="entry name" value="WhiB"/>
    <property type="match status" value="1"/>
</dbReference>
<dbReference type="PANTHER" id="PTHR38839:SF5">
    <property type="entry name" value="TRANSCRIPTIONAL REGULATOR WHID"/>
    <property type="match status" value="1"/>
</dbReference>
<keyword evidence="6 12" id="KW-0408">Iron</keyword>
<keyword evidence="4 12" id="KW-0963">Cytoplasm</keyword>
<gene>
    <name evidence="12" type="primary">whiB</name>
    <name evidence="14" type="ORF">GCM10009821_18060</name>
</gene>
<comment type="PTM">
    <text evidence="12">The Fe-S cluster can be nitrosylated by nitric oxide (NO).</text>
</comment>
<evidence type="ECO:0000259" key="13">
    <source>
        <dbReference type="PROSITE" id="PS51674"/>
    </source>
</evidence>
<organism evidence="14 15">
    <name type="scientific">Aeromicrobium halocynthiae</name>
    <dbReference type="NCBI Taxonomy" id="560557"/>
    <lineage>
        <taxon>Bacteria</taxon>
        <taxon>Bacillati</taxon>
        <taxon>Actinomycetota</taxon>
        <taxon>Actinomycetes</taxon>
        <taxon>Propionibacteriales</taxon>
        <taxon>Nocardioidaceae</taxon>
        <taxon>Aeromicrobium</taxon>
    </lineage>
</organism>
<dbReference type="EMBL" id="BAAAPY010000005">
    <property type="protein sequence ID" value="GAA2078575.1"/>
    <property type="molecule type" value="Genomic_DNA"/>
</dbReference>
<keyword evidence="5 12" id="KW-0479">Metal-binding</keyword>
<evidence type="ECO:0000256" key="12">
    <source>
        <dbReference type="HAMAP-Rule" id="MF_01479"/>
    </source>
</evidence>
<keyword evidence="3 12" id="KW-0004">4Fe-4S</keyword>
<reference evidence="14 15" key="1">
    <citation type="journal article" date="2019" name="Int. J. Syst. Evol. Microbiol.">
        <title>The Global Catalogue of Microorganisms (GCM) 10K type strain sequencing project: providing services to taxonomists for standard genome sequencing and annotation.</title>
        <authorList>
            <consortium name="The Broad Institute Genomics Platform"/>
            <consortium name="The Broad Institute Genome Sequencing Center for Infectious Disease"/>
            <person name="Wu L."/>
            <person name="Ma J."/>
        </authorList>
    </citation>
    <scope>NUCLEOTIDE SEQUENCE [LARGE SCALE GENOMIC DNA]</scope>
    <source>
        <strain evidence="14 15">JCM 15749</strain>
    </source>
</reference>